<dbReference type="GO" id="GO:0043709">
    <property type="term" value="P:cell adhesion involved in single-species biofilm formation"/>
    <property type="evidence" value="ECO:0007669"/>
    <property type="project" value="TreeGrafter"/>
</dbReference>
<dbReference type="InterPro" id="IPR000700">
    <property type="entry name" value="PAS-assoc_C"/>
</dbReference>
<dbReference type="SUPFAM" id="SSF53850">
    <property type="entry name" value="Periplasmic binding protein-like II"/>
    <property type="match status" value="1"/>
</dbReference>
<dbReference type="CDD" id="cd13708">
    <property type="entry name" value="PBP2_BvgS_like_1"/>
    <property type="match status" value="1"/>
</dbReference>
<dbReference type="RefSeq" id="WP_101185345.1">
    <property type="nucleotide sequence ID" value="NZ_CP031218.1"/>
</dbReference>
<dbReference type="SUPFAM" id="SSF55785">
    <property type="entry name" value="PYP-like sensor domain (PAS domain)"/>
    <property type="match status" value="1"/>
</dbReference>
<dbReference type="KEGG" id="ahs:AHALO_0127"/>
<evidence type="ECO:0000256" key="1">
    <source>
        <dbReference type="ARBA" id="ARBA00012528"/>
    </source>
</evidence>
<dbReference type="Proteomes" id="UP000233248">
    <property type="component" value="Unassembled WGS sequence"/>
</dbReference>
<dbReference type="InterPro" id="IPR013655">
    <property type="entry name" value="PAS_fold_3"/>
</dbReference>
<dbReference type="PANTHER" id="PTHR45138">
    <property type="entry name" value="REGULATORY COMPONENTS OF SENSORY TRANSDUCTION SYSTEM"/>
    <property type="match status" value="1"/>
</dbReference>
<dbReference type="Gene3D" id="3.30.450.20">
    <property type="entry name" value="PAS domain"/>
    <property type="match status" value="1"/>
</dbReference>
<dbReference type="InterPro" id="IPR001638">
    <property type="entry name" value="Solute-binding_3/MltF_N"/>
</dbReference>
<protein>
    <recommendedName>
        <fullName evidence="1">diguanylate cyclase</fullName>
        <ecNumber evidence="1">2.7.7.65</ecNumber>
    </recommendedName>
</protein>
<reference evidence="7 8" key="1">
    <citation type="submission" date="2017-09" db="EMBL/GenBank/DDBJ databases">
        <title>Genomics of the genus Arcobacter.</title>
        <authorList>
            <person name="Perez-Cataluna A."/>
            <person name="Figueras M.J."/>
            <person name="Salas-Masso N."/>
        </authorList>
    </citation>
    <scope>NUCLEOTIDE SEQUENCE [LARGE SCALE GENOMIC DNA]</scope>
    <source>
        <strain evidence="7 8">DSM 18005</strain>
    </source>
</reference>
<evidence type="ECO:0000256" key="2">
    <source>
        <dbReference type="ARBA" id="ARBA00034247"/>
    </source>
</evidence>
<dbReference type="NCBIfam" id="TIGR00229">
    <property type="entry name" value="sensory_box"/>
    <property type="match status" value="1"/>
</dbReference>
<dbReference type="PROSITE" id="PS50112">
    <property type="entry name" value="PAS"/>
    <property type="match status" value="1"/>
</dbReference>
<sequence length="597" mass="69854">MKALFLILFLFCYASSQNIENLPINKKLTTNLTNEEKELLKSLKTINVCIDPNWMPLERFKNDKHIGITSDYMRLIESKLNIKINTIRTDSWSQSLEYGKQRKCDIFSLIMKTEKRSSFLDFTQPYLTIPLVLVTKMEKLYIADIKKINKKVGIVKDYAFKEVLELEYPNLDIVEIPNLKEGLNRVKKGQLFGFIDTVTAAGYQIQQHYFGELKISGKFNKAWNLSIGIRNDMPLLKSIFEKTLWTITNEQHQIILNKWVGIKYDTHVDYKYILKWIGAISLIFFVIITIIVRANRKLNEEIENRKKIEKELLSYIEIVDENIISATTDLRGNILYVSKAFCKVSQYKKEELIGKSHSIVKHEDMDNKVYKQLWETISKDKIWKGEIKNKAKDGSVFWVKVIISPIYDENKKKIGYTSVKEDITTKKQLEELSITDELTKTYNKRYFNELMPKLINSAKRKNEYLTFSIFDIDHFKLYNDNYGHLEGDRVLKEVTQQVKSNLNRADDFCFRLGGEEFGIVFKDIDCQKSKKFLEKIKKSIEELEIPHEKNKVSPYVTASFGYICTKADEIKCLDELYKKADEQLYNAKDAGRNIVLP</sequence>
<dbReference type="CDD" id="cd00130">
    <property type="entry name" value="PAS"/>
    <property type="match status" value="1"/>
</dbReference>
<dbReference type="GO" id="GO:1902201">
    <property type="term" value="P:negative regulation of bacterial-type flagellum-dependent cell motility"/>
    <property type="evidence" value="ECO:0007669"/>
    <property type="project" value="TreeGrafter"/>
</dbReference>
<keyword evidence="3" id="KW-0472">Membrane</keyword>
<organism evidence="7 8">
    <name type="scientific">Malaciobacter halophilus</name>
    <dbReference type="NCBI Taxonomy" id="197482"/>
    <lineage>
        <taxon>Bacteria</taxon>
        <taxon>Pseudomonadati</taxon>
        <taxon>Campylobacterota</taxon>
        <taxon>Epsilonproteobacteria</taxon>
        <taxon>Campylobacterales</taxon>
        <taxon>Arcobacteraceae</taxon>
        <taxon>Malaciobacter</taxon>
    </lineage>
</organism>
<dbReference type="InterPro" id="IPR043128">
    <property type="entry name" value="Rev_trsase/Diguanyl_cyclase"/>
</dbReference>
<dbReference type="SMART" id="SM00062">
    <property type="entry name" value="PBPb"/>
    <property type="match status" value="1"/>
</dbReference>
<dbReference type="SMART" id="SM00086">
    <property type="entry name" value="PAC"/>
    <property type="match status" value="1"/>
</dbReference>
<dbReference type="PANTHER" id="PTHR45138:SF9">
    <property type="entry name" value="DIGUANYLATE CYCLASE DGCM-RELATED"/>
    <property type="match status" value="1"/>
</dbReference>
<dbReference type="SUPFAM" id="SSF55073">
    <property type="entry name" value="Nucleotide cyclase"/>
    <property type="match status" value="1"/>
</dbReference>
<dbReference type="EMBL" id="NXIF01000038">
    <property type="protein sequence ID" value="PKI80327.1"/>
    <property type="molecule type" value="Genomic_DNA"/>
</dbReference>
<dbReference type="PROSITE" id="PS50887">
    <property type="entry name" value="GGDEF"/>
    <property type="match status" value="1"/>
</dbReference>
<keyword evidence="3" id="KW-1133">Transmembrane helix</keyword>
<gene>
    <name evidence="7" type="ORF">CP960_10285</name>
</gene>
<evidence type="ECO:0000256" key="3">
    <source>
        <dbReference type="SAM" id="Phobius"/>
    </source>
</evidence>
<dbReference type="Pfam" id="PF00497">
    <property type="entry name" value="SBP_bac_3"/>
    <property type="match status" value="1"/>
</dbReference>
<dbReference type="InterPro" id="IPR029787">
    <property type="entry name" value="Nucleotide_cyclase"/>
</dbReference>
<evidence type="ECO:0000259" key="6">
    <source>
        <dbReference type="PROSITE" id="PS50887"/>
    </source>
</evidence>
<dbReference type="NCBIfam" id="TIGR00254">
    <property type="entry name" value="GGDEF"/>
    <property type="match status" value="1"/>
</dbReference>
<dbReference type="GO" id="GO:0005886">
    <property type="term" value="C:plasma membrane"/>
    <property type="evidence" value="ECO:0007669"/>
    <property type="project" value="TreeGrafter"/>
</dbReference>
<keyword evidence="8" id="KW-1185">Reference proteome</keyword>
<evidence type="ECO:0000313" key="8">
    <source>
        <dbReference type="Proteomes" id="UP000233248"/>
    </source>
</evidence>
<evidence type="ECO:0000259" key="5">
    <source>
        <dbReference type="PROSITE" id="PS50113"/>
    </source>
</evidence>
<comment type="caution">
    <text evidence="7">The sequence shown here is derived from an EMBL/GenBank/DDBJ whole genome shotgun (WGS) entry which is preliminary data.</text>
</comment>
<dbReference type="EC" id="2.7.7.65" evidence="1"/>
<evidence type="ECO:0000313" key="7">
    <source>
        <dbReference type="EMBL" id="PKI80327.1"/>
    </source>
</evidence>
<dbReference type="InterPro" id="IPR000014">
    <property type="entry name" value="PAS"/>
</dbReference>
<dbReference type="OrthoDB" id="9813903at2"/>
<feature type="domain" description="PAS" evidence="4">
    <location>
        <begin position="329"/>
        <end position="380"/>
    </location>
</feature>
<accession>A0A2N1J195</accession>
<dbReference type="InterPro" id="IPR001610">
    <property type="entry name" value="PAC"/>
</dbReference>
<dbReference type="Pfam" id="PF08447">
    <property type="entry name" value="PAS_3"/>
    <property type="match status" value="1"/>
</dbReference>
<feature type="domain" description="PAC" evidence="5">
    <location>
        <begin position="383"/>
        <end position="435"/>
    </location>
</feature>
<keyword evidence="3" id="KW-0812">Transmembrane</keyword>
<proteinExistence type="predicted"/>
<dbReference type="InterPro" id="IPR000160">
    <property type="entry name" value="GGDEF_dom"/>
</dbReference>
<dbReference type="PROSITE" id="PS50113">
    <property type="entry name" value="PAC"/>
    <property type="match status" value="1"/>
</dbReference>
<dbReference type="GO" id="GO:0052621">
    <property type="term" value="F:diguanylate cyclase activity"/>
    <property type="evidence" value="ECO:0007669"/>
    <property type="project" value="UniProtKB-EC"/>
</dbReference>
<name>A0A2N1J195_9BACT</name>
<dbReference type="SMART" id="SM00267">
    <property type="entry name" value="GGDEF"/>
    <property type="match status" value="1"/>
</dbReference>
<comment type="catalytic activity">
    <reaction evidence="2">
        <text>2 GTP = 3',3'-c-di-GMP + 2 diphosphate</text>
        <dbReference type="Rhea" id="RHEA:24898"/>
        <dbReference type="ChEBI" id="CHEBI:33019"/>
        <dbReference type="ChEBI" id="CHEBI:37565"/>
        <dbReference type="ChEBI" id="CHEBI:58805"/>
        <dbReference type="EC" id="2.7.7.65"/>
    </reaction>
</comment>
<dbReference type="Gene3D" id="3.30.70.270">
    <property type="match status" value="1"/>
</dbReference>
<feature type="transmembrane region" description="Helical" evidence="3">
    <location>
        <begin position="273"/>
        <end position="292"/>
    </location>
</feature>
<dbReference type="Pfam" id="PF00990">
    <property type="entry name" value="GGDEF"/>
    <property type="match status" value="1"/>
</dbReference>
<dbReference type="InterPro" id="IPR035965">
    <property type="entry name" value="PAS-like_dom_sf"/>
</dbReference>
<evidence type="ECO:0000259" key="4">
    <source>
        <dbReference type="PROSITE" id="PS50112"/>
    </source>
</evidence>
<dbReference type="Gene3D" id="3.40.190.10">
    <property type="entry name" value="Periplasmic binding protein-like II"/>
    <property type="match status" value="2"/>
</dbReference>
<dbReference type="InterPro" id="IPR050469">
    <property type="entry name" value="Diguanylate_Cyclase"/>
</dbReference>
<dbReference type="FunFam" id="3.30.70.270:FF:000001">
    <property type="entry name" value="Diguanylate cyclase domain protein"/>
    <property type="match status" value="1"/>
</dbReference>
<feature type="domain" description="GGDEF" evidence="6">
    <location>
        <begin position="463"/>
        <end position="597"/>
    </location>
</feature>
<dbReference type="CDD" id="cd01949">
    <property type="entry name" value="GGDEF"/>
    <property type="match status" value="1"/>
</dbReference>
<dbReference type="AlphaFoldDB" id="A0A2N1J195"/>